<dbReference type="Gene3D" id="3.30.559.10">
    <property type="entry name" value="Chloramphenicol acetyltransferase-like domain"/>
    <property type="match status" value="1"/>
</dbReference>
<dbReference type="Proteomes" id="UP000738359">
    <property type="component" value="Unassembled WGS sequence"/>
</dbReference>
<accession>A0A9P6IQ23</accession>
<comment type="caution">
    <text evidence="1">The sequence shown here is derived from an EMBL/GenBank/DDBJ whole genome shotgun (WGS) entry which is preliminary data.</text>
</comment>
<gene>
    <name evidence="1" type="ORF">BGZ70_005079</name>
</gene>
<dbReference type="PANTHER" id="PTHR28037">
    <property type="entry name" value="ALCOHOL O-ACETYLTRANSFERASE 1-RELATED"/>
    <property type="match status" value="1"/>
</dbReference>
<keyword evidence="2" id="KW-1185">Reference proteome</keyword>
<name>A0A9P6IQ23_MORAP</name>
<evidence type="ECO:0000313" key="2">
    <source>
        <dbReference type="Proteomes" id="UP000738359"/>
    </source>
</evidence>
<dbReference type="InterPro" id="IPR052058">
    <property type="entry name" value="Alcohol_O-acetyltransferase"/>
</dbReference>
<evidence type="ECO:0000313" key="1">
    <source>
        <dbReference type="EMBL" id="KAF9944060.1"/>
    </source>
</evidence>
<protein>
    <recommendedName>
        <fullName evidence="3">Alcohol acetyltransferase</fullName>
    </recommendedName>
</protein>
<dbReference type="SUPFAM" id="SSF52777">
    <property type="entry name" value="CoA-dependent acyltransferases"/>
    <property type="match status" value="2"/>
</dbReference>
<dbReference type="EMBL" id="JAAAHY010002678">
    <property type="protein sequence ID" value="KAF9944060.1"/>
    <property type="molecule type" value="Genomic_DNA"/>
</dbReference>
<dbReference type="InterPro" id="IPR010828">
    <property type="entry name" value="Atf2/Sli1-like"/>
</dbReference>
<dbReference type="OrthoDB" id="2150604at2759"/>
<dbReference type="PANTHER" id="PTHR28037:SF1">
    <property type="entry name" value="ALCOHOL O-ACETYLTRANSFERASE 1-RELATED"/>
    <property type="match status" value="1"/>
</dbReference>
<sequence>MALPVVREVGLLERYHLAISNAGVYVNVAVGPRLKIRQATLQLPQNTAQWIDLLKGPLAHLIKQHPALSVVFGNPFSAKPLFLRFPSIDVASVVRVTEIAEAQQVSQVLEQQHALPFDVTNQPLPLWRLVVAHVKSDDSFYLIYNFHHSIGDGRSAMVFTEQLLEKLNIQAAEPPAASDASSSTLVTAPEGPLAPPIEKRVSCRPSFSRLIKQAAIALFLPSFLKKALQKKHWVGDYTATLDVPHESQVGIFHLDRAETSLIVQAAKAHNNTVQSILFAASVFAVKAVFLSSTKAVAGNNNKEKDSKRTVATTTKDAISFSTPVTLRTLVSPPIAREDQGCYPSEFVTNNIQIGLGTMFWELAQNYRKRLVRKTQTPKGVDYLLQHVGLLAYLPSEPNGWEDYVKSLVKKEHGGRQNTLMISNLGRAWDQEPTAAFEVLDSAFTQSAFTTGPAITLGASTANGVLSVTATWQKAAFSSRDRPELYLKEFKRILLEATMPERKEYHFQEALVFDEK</sequence>
<dbReference type="AlphaFoldDB" id="A0A9P6IQ23"/>
<evidence type="ECO:0008006" key="3">
    <source>
        <dbReference type="Google" id="ProtNLM"/>
    </source>
</evidence>
<reference evidence="1" key="1">
    <citation type="journal article" date="2020" name="Fungal Divers.">
        <title>Resolving the Mortierellaceae phylogeny through synthesis of multi-gene phylogenetics and phylogenomics.</title>
        <authorList>
            <person name="Vandepol N."/>
            <person name="Liber J."/>
            <person name="Desiro A."/>
            <person name="Na H."/>
            <person name="Kennedy M."/>
            <person name="Barry K."/>
            <person name="Grigoriev I.V."/>
            <person name="Miller A.N."/>
            <person name="O'Donnell K."/>
            <person name="Stajich J.E."/>
            <person name="Bonito G."/>
        </authorList>
    </citation>
    <scope>NUCLEOTIDE SEQUENCE</scope>
    <source>
        <strain evidence="1">CK1249</strain>
    </source>
</reference>
<proteinExistence type="predicted"/>
<dbReference type="Pfam" id="PF07247">
    <property type="entry name" value="AATase"/>
    <property type="match status" value="1"/>
</dbReference>
<dbReference type="InterPro" id="IPR023213">
    <property type="entry name" value="CAT-like_dom_sf"/>
</dbReference>
<organism evidence="1 2">
    <name type="scientific">Mortierella alpina</name>
    <name type="common">Oleaginous fungus</name>
    <name type="synonym">Mortierella renispora</name>
    <dbReference type="NCBI Taxonomy" id="64518"/>
    <lineage>
        <taxon>Eukaryota</taxon>
        <taxon>Fungi</taxon>
        <taxon>Fungi incertae sedis</taxon>
        <taxon>Mucoromycota</taxon>
        <taxon>Mortierellomycotina</taxon>
        <taxon>Mortierellomycetes</taxon>
        <taxon>Mortierellales</taxon>
        <taxon>Mortierellaceae</taxon>
        <taxon>Mortierella</taxon>
    </lineage>
</organism>